<keyword evidence="3" id="KW-0812">Transmembrane</keyword>
<evidence type="ECO:0000259" key="4">
    <source>
        <dbReference type="Pfam" id="PF01478"/>
    </source>
</evidence>
<name>A0A1J7CB79_9ACTN</name>
<dbReference type="Pfam" id="PF01478">
    <property type="entry name" value="Peptidase_A24"/>
    <property type="match status" value="1"/>
</dbReference>
<dbReference type="OrthoDB" id="2087435at2"/>
<keyword evidence="3" id="KW-1133">Transmembrane helix</keyword>
<dbReference type="InterPro" id="IPR014032">
    <property type="entry name" value="Peptidase_A24A_bac"/>
</dbReference>
<dbReference type="GO" id="GO:0004190">
    <property type="term" value="F:aspartic-type endopeptidase activity"/>
    <property type="evidence" value="ECO:0007669"/>
    <property type="project" value="InterPro"/>
</dbReference>
<evidence type="ECO:0000256" key="1">
    <source>
        <dbReference type="ARBA" id="ARBA00005801"/>
    </source>
</evidence>
<feature type="transmembrane region" description="Helical" evidence="3">
    <location>
        <begin position="88"/>
        <end position="106"/>
    </location>
</feature>
<dbReference type="PRINTS" id="PR00864">
    <property type="entry name" value="PREPILNPTASE"/>
</dbReference>
<keyword evidence="6" id="KW-1185">Reference proteome</keyword>
<comment type="caution">
    <text evidence="5">The sequence shown here is derived from an EMBL/GenBank/DDBJ whole genome shotgun (WGS) entry which is preliminary data.</text>
</comment>
<proteinExistence type="inferred from homology"/>
<protein>
    <recommendedName>
        <fullName evidence="4">Prepilin type IV endopeptidase peptidase domain-containing protein</fullName>
    </recommendedName>
</protein>
<dbReference type="Proteomes" id="UP000243342">
    <property type="component" value="Unassembled WGS sequence"/>
</dbReference>
<dbReference type="InterPro" id="IPR000045">
    <property type="entry name" value="Prepilin_IV_endopep_pep"/>
</dbReference>
<dbReference type="AlphaFoldDB" id="A0A1J7CB79"/>
<dbReference type="PANTHER" id="PTHR30487">
    <property type="entry name" value="TYPE 4 PREPILIN-LIKE PROTEINS LEADER PEPTIDE-PROCESSING ENZYME"/>
    <property type="match status" value="1"/>
</dbReference>
<accession>A0A1J7CB79</accession>
<dbReference type="GO" id="GO:0006465">
    <property type="term" value="P:signal peptide processing"/>
    <property type="evidence" value="ECO:0007669"/>
    <property type="project" value="TreeGrafter"/>
</dbReference>
<feature type="domain" description="Prepilin type IV endopeptidase peptidase" evidence="4">
    <location>
        <begin position="66"/>
        <end position="174"/>
    </location>
</feature>
<gene>
    <name evidence="5" type="ORF">BIV57_04005</name>
</gene>
<feature type="transmembrane region" description="Helical" evidence="3">
    <location>
        <begin position="37"/>
        <end position="55"/>
    </location>
</feature>
<dbReference type="PANTHER" id="PTHR30487:SF0">
    <property type="entry name" value="PREPILIN LEADER PEPTIDASE_N-METHYLTRANSFERASE-RELATED"/>
    <property type="match status" value="1"/>
</dbReference>
<reference evidence="5 6" key="1">
    <citation type="submission" date="2016-10" db="EMBL/GenBank/DDBJ databases">
        <title>Genome sequence of Streptomyces gilvigriseus MUSC 26.</title>
        <authorList>
            <person name="Lee L.-H."/>
            <person name="Ser H.-L."/>
        </authorList>
    </citation>
    <scope>NUCLEOTIDE SEQUENCE [LARGE SCALE GENOMIC DNA]</scope>
    <source>
        <strain evidence="5 6">MUSC 26</strain>
    </source>
</reference>
<dbReference type="InterPro" id="IPR050882">
    <property type="entry name" value="Prepilin_peptidase/N-MTase"/>
</dbReference>
<feature type="transmembrane region" description="Helical" evidence="3">
    <location>
        <begin position="118"/>
        <end position="141"/>
    </location>
</feature>
<sequence>MDAWVVGVAGAWGAASSGVAAALLVPRLAREGGAGRWWVAALVGGAAAGVIGWRVGARPEAAVWLLLVPVAVVLAAVDLRVFRLPDVLTLPAAGGTAALLGAASLLPRQHGSWTHALLGAAVLAAFYGLLFLISPAGMGLGDVKLALTLGLVLGWSGWRTVVTGTFAGFLAAGLVAAALLVARKADRKTALPFGPAMLFGALVGLALNG</sequence>
<comment type="similarity">
    <text evidence="1 2">Belongs to the peptidase A24 family.</text>
</comment>
<feature type="transmembrane region" description="Helical" evidence="3">
    <location>
        <begin position="189"/>
        <end position="207"/>
    </location>
</feature>
<dbReference type="Gene3D" id="1.20.120.1220">
    <property type="match status" value="1"/>
</dbReference>
<organism evidence="5 6">
    <name type="scientific">Mangrovactinospora gilvigrisea</name>
    <dbReference type="NCBI Taxonomy" id="1428644"/>
    <lineage>
        <taxon>Bacteria</taxon>
        <taxon>Bacillati</taxon>
        <taxon>Actinomycetota</taxon>
        <taxon>Actinomycetes</taxon>
        <taxon>Kitasatosporales</taxon>
        <taxon>Streptomycetaceae</taxon>
        <taxon>Mangrovactinospora</taxon>
    </lineage>
</organism>
<dbReference type="GO" id="GO:0005886">
    <property type="term" value="C:plasma membrane"/>
    <property type="evidence" value="ECO:0007669"/>
    <property type="project" value="TreeGrafter"/>
</dbReference>
<keyword evidence="3" id="KW-0472">Membrane</keyword>
<dbReference type="STRING" id="1428644.BIV57_04005"/>
<evidence type="ECO:0000313" key="5">
    <source>
        <dbReference type="EMBL" id="OIV38780.1"/>
    </source>
</evidence>
<feature type="transmembrane region" description="Helical" evidence="3">
    <location>
        <begin position="62"/>
        <end position="82"/>
    </location>
</feature>
<feature type="transmembrane region" description="Helical" evidence="3">
    <location>
        <begin position="161"/>
        <end position="182"/>
    </location>
</feature>
<dbReference type="EMBL" id="MLCF01000012">
    <property type="protein sequence ID" value="OIV38780.1"/>
    <property type="molecule type" value="Genomic_DNA"/>
</dbReference>
<evidence type="ECO:0000256" key="3">
    <source>
        <dbReference type="SAM" id="Phobius"/>
    </source>
</evidence>
<evidence type="ECO:0000256" key="2">
    <source>
        <dbReference type="RuleBase" id="RU003793"/>
    </source>
</evidence>
<evidence type="ECO:0000313" key="6">
    <source>
        <dbReference type="Proteomes" id="UP000243342"/>
    </source>
</evidence>